<evidence type="ECO:0000313" key="1">
    <source>
        <dbReference type="EMBL" id="RJT33944.1"/>
    </source>
</evidence>
<dbReference type="RefSeq" id="WP_064980667.1">
    <property type="nucleotide sequence ID" value="NZ_CP033507.1"/>
</dbReference>
<keyword evidence="2" id="KW-1185">Reference proteome</keyword>
<proteinExistence type="predicted"/>
<name>A0A6M7TH20_9HYPH</name>
<comment type="caution">
    <text evidence="1">The sequence shown here is derived from an EMBL/GenBank/DDBJ whole genome shotgun (WGS) entry which is preliminary data.</text>
</comment>
<organism evidence="1 2">
    <name type="scientific">Mesorhizobium jarvisii</name>
    <dbReference type="NCBI Taxonomy" id="1777867"/>
    <lineage>
        <taxon>Bacteria</taxon>
        <taxon>Pseudomonadati</taxon>
        <taxon>Pseudomonadota</taxon>
        <taxon>Alphaproteobacteria</taxon>
        <taxon>Hyphomicrobiales</taxon>
        <taxon>Phyllobacteriaceae</taxon>
        <taxon>Mesorhizobium</taxon>
    </lineage>
</organism>
<dbReference type="Proteomes" id="UP000275530">
    <property type="component" value="Unassembled WGS sequence"/>
</dbReference>
<reference evidence="1 2" key="1">
    <citation type="submission" date="2018-09" db="EMBL/GenBank/DDBJ databases">
        <title>Mesorhizobium carmichaelinearum sp. nov. isolated from Carmichaelinea spp. root nodules in New Zealand.</title>
        <authorList>
            <person name="De Meyer S.E."/>
        </authorList>
    </citation>
    <scope>NUCLEOTIDE SEQUENCE [LARGE SCALE GENOMIC DNA]</scope>
    <source>
        <strain evidence="1 2">LMG 28313</strain>
    </source>
</reference>
<evidence type="ECO:0000313" key="2">
    <source>
        <dbReference type="Proteomes" id="UP000275530"/>
    </source>
</evidence>
<sequence>MAELTAMRARGDVDQSDFEAARDILRKRYGVAAQSPPPKPQAQPAASATSVSDVGRNKRVGVTLAILFAVFAASKACSGGDHASIEAGKCFSVWDGSSSDLVAKVKDRLRDPDSFEHVRTKSTPNANGYRTVLMEYRAKNGFGGYNTAIAVGSLNTANCTIVDSSFVAQ</sequence>
<gene>
    <name evidence="1" type="ORF">D3242_15610</name>
</gene>
<dbReference type="AlphaFoldDB" id="A0A6M7TH20"/>
<dbReference type="EMBL" id="QZXA01000005">
    <property type="protein sequence ID" value="RJT33944.1"/>
    <property type="molecule type" value="Genomic_DNA"/>
</dbReference>
<accession>A0A6M7TH20</accession>
<protein>
    <submittedName>
        <fullName evidence="1">Uncharacterized protein</fullName>
    </submittedName>
</protein>